<keyword evidence="2" id="KW-1185">Reference proteome</keyword>
<evidence type="ECO:0000313" key="2">
    <source>
        <dbReference type="Proteomes" id="UP001158576"/>
    </source>
</evidence>
<dbReference type="Proteomes" id="UP001158576">
    <property type="component" value="Chromosome PAR"/>
</dbReference>
<protein>
    <submittedName>
        <fullName evidence="1">Oidioi.mRNA.OKI2018_I69.PAR.g11114.t1.cds</fullName>
    </submittedName>
</protein>
<sequence>MLRVSCKLNRMNPVRSAVQYVLAERNSQGQLKPANIKNLDGESFGIFTQLETNQGTKMARIQGFRKIVHKNIAGKITIPENLKDIVDGLSSGTIQATVDGKKKEFPYYEMDEELLQLPILQLSTIVVAFDVVQIGNMLTRIVSRVVRRAAGTEFVLARRVGDELVEVKFSEDDAEKLKQLAYNSGLTADVLMNGEKALARLGGFSTVVKTNQKGTVKYWRQEKSKPDWGYIQPLNMMEDSIAFNAADSDVAAYQVKGKAITYDVVARVGQTKSQKAVNINVDEDELDA</sequence>
<organism evidence="1 2">
    <name type="scientific">Oikopleura dioica</name>
    <name type="common">Tunicate</name>
    <dbReference type="NCBI Taxonomy" id="34765"/>
    <lineage>
        <taxon>Eukaryota</taxon>
        <taxon>Metazoa</taxon>
        <taxon>Chordata</taxon>
        <taxon>Tunicata</taxon>
        <taxon>Appendicularia</taxon>
        <taxon>Copelata</taxon>
        <taxon>Oikopleuridae</taxon>
        <taxon>Oikopleura</taxon>
    </lineage>
</organism>
<evidence type="ECO:0000313" key="1">
    <source>
        <dbReference type="EMBL" id="CAG5086116.1"/>
    </source>
</evidence>
<gene>
    <name evidence="1" type="ORF">OKIOD_LOCUS2672</name>
</gene>
<reference evidence="1 2" key="1">
    <citation type="submission" date="2021-04" db="EMBL/GenBank/DDBJ databases">
        <authorList>
            <person name="Bliznina A."/>
        </authorList>
    </citation>
    <scope>NUCLEOTIDE SEQUENCE [LARGE SCALE GENOMIC DNA]</scope>
</reference>
<accession>A0ABN7RYH3</accession>
<name>A0ABN7RYH3_OIKDI</name>
<proteinExistence type="predicted"/>
<dbReference type="EMBL" id="OU015568">
    <property type="protein sequence ID" value="CAG5086116.1"/>
    <property type="molecule type" value="Genomic_DNA"/>
</dbReference>